<dbReference type="GO" id="GO:0070403">
    <property type="term" value="F:NAD+ binding"/>
    <property type="evidence" value="ECO:0007669"/>
    <property type="project" value="InterPro"/>
</dbReference>
<evidence type="ECO:0000313" key="12">
    <source>
        <dbReference type="EMBL" id="KAB1650408.1"/>
    </source>
</evidence>
<dbReference type="InterPro" id="IPR045865">
    <property type="entry name" value="ACT-like_dom_sf"/>
</dbReference>
<sequence length="368" mass="38881">MTPTRTNSPVLVVGTGLLGTSVGLGLRRLGVDVLLRDASPSALRLSVDYGAGRPAPAVRATDAREADTPRIVVVCVPPDVAAEVVGQSLVAWPDAIVTDVASVKSQPLQQLRDAGADLRRYVGSHPMAGRETGGPLSGRADLFIGRPWVIATHEDTTVHGLQEIEGLALDLGATPVPMSADDHDEAVALISHVPQLISSLLAARLVDDEHDASALAGQGVRDVTRIASSDPTLWVQILAANGARVAKVLRRFAADLDEVAGALEGVDEPGARRRIAEAIAAGNDGVARLPGKHGKRREFASVTVMIADRPGQLARLMTDIGDAEINIEDFRIEHSQGIEVGLVEILVVPEARAKLVDELTKRDWRIAA</sequence>
<gene>
    <name evidence="12" type="ORF">F8O04_09625</name>
</gene>
<dbReference type="InterPro" id="IPR002912">
    <property type="entry name" value="ACT_dom"/>
</dbReference>
<keyword evidence="6 12" id="KW-0560">Oxidoreductase</keyword>
<comment type="catalytic activity">
    <reaction evidence="9">
        <text>prephenate + NAD(+) = 3-(4-hydroxyphenyl)pyruvate + CO2 + NADH</text>
        <dbReference type="Rhea" id="RHEA:13869"/>
        <dbReference type="ChEBI" id="CHEBI:16526"/>
        <dbReference type="ChEBI" id="CHEBI:29934"/>
        <dbReference type="ChEBI" id="CHEBI:36242"/>
        <dbReference type="ChEBI" id="CHEBI:57540"/>
        <dbReference type="ChEBI" id="CHEBI:57945"/>
        <dbReference type="EC" id="1.3.1.12"/>
    </reaction>
</comment>
<dbReference type="RefSeq" id="WP_158028994.1">
    <property type="nucleotide sequence ID" value="NZ_BMHG01000001.1"/>
</dbReference>
<evidence type="ECO:0000256" key="8">
    <source>
        <dbReference type="ARBA" id="ARBA00023141"/>
    </source>
</evidence>
<evidence type="ECO:0000256" key="2">
    <source>
        <dbReference type="ARBA" id="ARBA00007964"/>
    </source>
</evidence>
<evidence type="ECO:0000256" key="5">
    <source>
        <dbReference type="ARBA" id="ARBA00022498"/>
    </source>
</evidence>
<keyword evidence="8" id="KW-0057">Aromatic amino acid biosynthesis</keyword>
<dbReference type="PROSITE" id="PS51176">
    <property type="entry name" value="PDH_ADH"/>
    <property type="match status" value="1"/>
</dbReference>
<dbReference type="PANTHER" id="PTHR21363">
    <property type="entry name" value="PREPHENATE DEHYDROGENASE"/>
    <property type="match status" value="1"/>
</dbReference>
<dbReference type="Proteomes" id="UP000431744">
    <property type="component" value="Unassembled WGS sequence"/>
</dbReference>
<name>A0A6H9WQH9_9MICO</name>
<keyword evidence="13" id="KW-1185">Reference proteome</keyword>
<dbReference type="PANTHER" id="PTHR21363:SF0">
    <property type="entry name" value="PREPHENATE DEHYDROGENASE [NADP(+)]"/>
    <property type="match status" value="1"/>
</dbReference>
<dbReference type="SUPFAM" id="SSF48179">
    <property type="entry name" value="6-phosphogluconate dehydrogenase C-terminal domain-like"/>
    <property type="match status" value="1"/>
</dbReference>
<evidence type="ECO:0000256" key="6">
    <source>
        <dbReference type="ARBA" id="ARBA00023002"/>
    </source>
</evidence>
<dbReference type="NCBIfam" id="NF005112">
    <property type="entry name" value="PRK06545.2-4"/>
    <property type="match status" value="1"/>
</dbReference>
<dbReference type="SUPFAM" id="SSF51735">
    <property type="entry name" value="NAD(P)-binding Rossmann-fold domains"/>
    <property type="match status" value="1"/>
</dbReference>
<dbReference type="InterPro" id="IPR046825">
    <property type="entry name" value="PDH_C"/>
</dbReference>
<evidence type="ECO:0000256" key="4">
    <source>
        <dbReference type="ARBA" id="ARBA00016891"/>
    </source>
</evidence>
<dbReference type="AlphaFoldDB" id="A0A6H9WQH9"/>
<protein>
    <recommendedName>
        <fullName evidence="4">Prephenate dehydrogenase</fullName>
        <ecNumber evidence="3">1.3.1.12</ecNumber>
    </recommendedName>
</protein>
<dbReference type="EC" id="1.3.1.12" evidence="3"/>
<dbReference type="Gene3D" id="1.10.3660.10">
    <property type="entry name" value="6-phosphogluconate dehydrogenase C-terminal like domain"/>
    <property type="match status" value="1"/>
</dbReference>
<dbReference type="InterPro" id="IPR046826">
    <property type="entry name" value="PDH_N"/>
</dbReference>
<evidence type="ECO:0000256" key="3">
    <source>
        <dbReference type="ARBA" id="ARBA00012068"/>
    </source>
</evidence>
<evidence type="ECO:0000313" key="13">
    <source>
        <dbReference type="Proteomes" id="UP000431744"/>
    </source>
</evidence>
<organism evidence="12 13">
    <name type="scientific">Pseudoclavibacter endophyticus</name>
    <dbReference type="NCBI Taxonomy" id="1778590"/>
    <lineage>
        <taxon>Bacteria</taxon>
        <taxon>Bacillati</taxon>
        <taxon>Actinomycetota</taxon>
        <taxon>Actinomycetes</taxon>
        <taxon>Micrococcales</taxon>
        <taxon>Microbacteriaceae</taxon>
        <taxon>Pseudoclavibacter</taxon>
    </lineage>
</organism>
<dbReference type="GO" id="GO:0006571">
    <property type="term" value="P:tyrosine biosynthetic process"/>
    <property type="evidence" value="ECO:0007669"/>
    <property type="project" value="UniProtKB-UniPathway"/>
</dbReference>
<evidence type="ECO:0000256" key="9">
    <source>
        <dbReference type="ARBA" id="ARBA00049260"/>
    </source>
</evidence>
<dbReference type="GO" id="GO:0004665">
    <property type="term" value="F:prephenate dehydrogenase (NADP+) activity"/>
    <property type="evidence" value="ECO:0007669"/>
    <property type="project" value="InterPro"/>
</dbReference>
<feature type="domain" description="Prephenate/arogenate dehydrogenase" evidence="10">
    <location>
        <begin position="8"/>
        <end position="293"/>
    </location>
</feature>
<comment type="similarity">
    <text evidence="2">Belongs to the prephenate/arogenate dehydrogenase family.</text>
</comment>
<keyword evidence="5" id="KW-0827">Tyrosine biosynthesis</keyword>
<evidence type="ECO:0000259" key="10">
    <source>
        <dbReference type="PROSITE" id="PS51176"/>
    </source>
</evidence>
<evidence type="ECO:0000259" key="11">
    <source>
        <dbReference type="PROSITE" id="PS51671"/>
    </source>
</evidence>
<dbReference type="NCBIfam" id="NF005111">
    <property type="entry name" value="PRK06545.2-3"/>
    <property type="match status" value="1"/>
</dbReference>
<keyword evidence="7" id="KW-0520">NAD</keyword>
<comment type="pathway">
    <text evidence="1">Amino-acid biosynthesis; L-tyrosine biosynthesis; (4-hydroxyphenyl)pyruvate from prephenate (NAD(+) route): step 1/1.</text>
</comment>
<feature type="domain" description="ACT" evidence="11">
    <location>
        <begin position="301"/>
        <end position="368"/>
    </location>
</feature>
<dbReference type="Gene3D" id="3.40.50.720">
    <property type="entry name" value="NAD(P)-binding Rossmann-like Domain"/>
    <property type="match status" value="1"/>
</dbReference>
<dbReference type="InterPro" id="IPR036291">
    <property type="entry name" value="NAD(P)-bd_dom_sf"/>
</dbReference>
<dbReference type="Pfam" id="PF20463">
    <property type="entry name" value="PDH_C"/>
    <property type="match status" value="1"/>
</dbReference>
<dbReference type="PROSITE" id="PS51671">
    <property type="entry name" value="ACT"/>
    <property type="match status" value="1"/>
</dbReference>
<dbReference type="OrthoDB" id="9802008at2"/>
<evidence type="ECO:0000256" key="7">
    <source>
        <dbReference type="ARBA" id="ARBA00023027"/>
    </source>
</evidence>
<dbReference type="CDD" id="cd02116">
    <property type="entry name" value="ACT"/>
    <property type="match status" value="1"/>
</dbReference>
<dbReference type="Pfam" id="PF02153">
    <property type="entry name" value="PDH_N"/>
    <property type="match status" value="1"/>
</dbReference>
<dbReference type="EMBL" id="WBJY01000001">
    <property type="protein sequence ID" value="KAB1650408.1"/>
    <property type="molecule type" value="Genomic_DNA"/>
</dbReference>
<dbReference type="GO" id="GO:0008977">
    <property type="term" value="F:prephenate dehydrogenase (NAD+) activity"/>
    <property type="evidence" value="ECO:0007669"/>
    <property type="project" value="UniProtKB-EC"/>
</dbReference>
<evidence type="ECO:0000256" key="1">
    <source>
        <dbReference type="ARBA" id="ARBA00005067"/>
    </source>
</evidence>
<dbReference type="InterPro" id="IPR003099">
    <property type="entry name" value="Prephen_DH"/>
</dbReference>
<dbReference type="UniPathway" id="UPA00122">
    <property type="reaction ID" value="UER00961"/>
</dbReference>
<dbReference type="SUPFAM" id="SSF55021">
    <property type="entry name" value="ACT-like"/>
    <property type="match status" value="1"/>
</dbReference>
<accession>A0A6H9WQH9</accession>
<reference evidence="12 13" key="1">
    <citation type="submission" date="2019-09" db="EMBL/GenBank/DDBJ databases">
        <title>Phylogeny of genus Pseudoclavibacter and closely related genus.</title>
        <authorList>
            <person name="Li Y."/>
        </authorList>
    </citation>
    <scope>NUCLEOTIDE SEQUENCE [LARGE SCALE GENOMIC DNA]</scope>
    <source>
        <strain evidence="12 13">EGI 60007</strain>
    </source>
</reference>
<proteinExistence type="inferred from homology"/>
<comment type="caution">
    <text evidence="12">The sequence shown here is derived from an EMBL/GenBank/DDBJ whole genome shotgun (WGS) entry which is preliminary data.</text>
</comment>
<dbReference type="InterPro" id="IPR050812">
    <property type="entry name" value="Preph/Arog_dehydrog"/>
</dbReference>
<dbReference type="InterPro" id="IPR008927">
    <property type="entry name" value="6-PGluconate_DH-like_C_sf"/>
</dbReference>
<keyword evidence="8" id="KW-0028">Amino-acid biosynthesis</keyword>